<dbReference type="Pfam" id="PF13456">
    <property type="entry name" value="RVT_3"/>
    <property type="match status" value="1"/>
</dbReference>
<dbReference type="PROSITE" id="PS50879">
    <property type="entry name" value="RNASE_H_1"/>
    <property type="match status" value="1"/>
</dbReference>
<dbReference type="EMBL" id="MFAE01000008">
    <property type="protein sequence ID" value="OGD67146.1"/>
    <property type="molecule type" value="Genomic_DNA"/>
</dbReference>
<dbReference type="InterPro" id="IPR002156">
    <property type="entry name" value="RNaseH_domain"/>
</dbReference>
<dbReference type="AlphaFoldDB" id="A0A1F5EIW0"/>
<dbReference type="Proteomes" id="UP000179003">
    <property type="component" value="Unassembled WGS sequence"/>
</dbReference>
<accession>A0A1F5EIW0</accession>
<evidence type="ECO:0000259" key="1">
    <source>
        <dbReference type="PROSITE" id="PS50879"/>
    </source>
</evidence>
<gene>
    <name evidence="2" type="ORF">A2442_01985</name>
</gene>
<evidence type="ECO:0000313" key="3">
    <source>
        <dbReference type="Proteomes" id="UP000179003"/>
    </source>
</evidence>
<reference evidence="2 3" key="1">
    <citation type="journal article" date="2016" name="Nat. Commun.">
        <title>Thousands of microbial genomes shed light on interconnected biogeochemical processes in an aquifer system.</title>
        <authorList>
            <person name="Anantharaman K."/>
            <person name="Brown C.T."/>
            <person name="Hug L.A."/>
            <person name="Sharon I."/>
            <person name="Castelle C.J."/>
            <person name="Probst A.J."/>
            <person name="Thomas B.C."/>
            <person name="Singh A."/>
            <person name="Wilkins M.J."/>
            <person name="Karaoz U."/>
            <person name="Brodie E.L."/>
            <person name="Williams K.H."/>
            <person name="Hubbard S.S."/>
            <person name="Banfield J.F."/>
        </authorList>
    </citation>
    <scope>NUCLEOTIDE SEQUENCE [LARGE SCALE GENOMIC DNA]</scope>
</reference>
<dbReference type="GO" id="GO:0003676">
    <property type="term" value="F:nucleic acid binding"/>
    <property type="evidence" value="ECO:0007669"/>
    <property type="project" value="InterPro"/>
</dbReference>
<dbReference type="SUPFAM" id="SSF53098">
    <property type="entry name" value="Ribonuclease H-like"/>
    <property type="match status" value="1"/>
</dbReference>
<dbReference type="CDD" id="cd09279">
    <property type="entry name" value="RNase_HI_like"/>
    <property type="match status" value="1"/>
</dbReference>
<proteinExistence type="predicted"/>
<sequence length="138" mass="15457">MKKIIIYTDGGSRNNPGIAGAGVFISDEKGNELKKAKKFLGIQTNNWAEYEALIIGLEKAKGLLGSEIGNTEVEVRMDSQLIVRQINGEYRVKEPSLFQQFVKVNNLKVNFPHIQFVHIPRAENKEADRLANEAMDAK</sequence>
<organism evidence="2 3">
    <name type="scientific">Candidatus Campbellbacteria bacterium RIFOXYC2_FULL_35_25</name>
    <dbReference type="NCBI Taxonomy" id="1797582"/>
    <lineage>
        <taxon>Bacteria</taxon>
        <taxon>Candidatus Campbelliibacteriota</taxon>
    </lineage>
</organism>
<dbReference type="PANTHER" id="PTHR48475">
    <property type="entry name" value="RIBONUCLEASE H"/>
    <property type="match status" value="1"/>
</dbReference>
<dbReference type="STRING" id="1797582.A2442_01985"/>
<dbReference type="Gene3D" id="3.30.420.10">
    <property type="entry name" value="Ribonuclease H-like superfamily/Ribonuclease H"/>
    <property type="match status" value="1"/>
</dbReference>
<comment type="caution">
    <text evidence="2">The sequence shown here is derived from an EMBL/GenBank/DDBJ whole genome shotgun (WGS) entry which is preliminary data.</text>
</comment>
<dbReference type="GO" id="GO:0004523">
    <property type="term" value="F:RNA-DNA hybrid ribonuclease activity"/>
    <property type="evidence" value="ECO:0007669"/>
    <property type="project" value="InterPro"/>
</dbReference>
<feature type="domain" description="RNase H type-1" evidence="1">
    <location>
        <begin position="1"/>
        <end position="136"/>
    </location>
</feature>
<evidence type="ECO:0000313" key="2">
    <source>
        <dbReference type="EMBL" id="OGD67146.1"/>
    </source>
</evidence>
<dbReference type="PANTHER" id="PTHR48475:SF1">
    <property type="entry name" value="RNASE H TYPE-1 DOMAIN-CONTAINING PROTEIN"/>
    <property type="match status" value="1"/>
</dbReference>
<dbReference type="InterPro" id="IPR012337">
    <property type="entry name" value="RNaseH-like_sf"/>
</dbReference>
<name>A0A1F5EIW0_9BACT</name>
<dbReference type="InterPro" id="IPR036397">
    <property type="entry name" value="RNaseH_sf"/>
</dbReference>
<protein>
    <recommendedName>
        <fullName evidence="1">RNase H type-1 domain-containing protein</fullName>
    </recommendedName>
</protein>